<name>A0ABV9CLQ6_9ACTN</name>
<dbReference type="PANTHER" id="PTHR36220:SF1">
    <property type="entry name" value="GAMMA TUBULIN COMPLEX COMPONENT C-TERMINAL DOMAIN-CONTAINING PROTEIN"/>
    <property type="match status" value="1"/>
</dbReference>
<evidence type="ECO:0000256" key="4">
    <source>
        <dbReference type="SAM" id="MobiDB-lite"/>
    </source>
</evidence>
<evidence type="ECO:0000256" key="2">
    <source>
        <dbReference type="ARBA" id="ARBA00022737"/>
    </source>
</evidence>
<organism evidence="6 7">
    <name type="scientific">Sphaerisporangium dianthi</name>
    <dbReference type="NCBI Taxonomy" id="1436120"/>
    <lineage>
        <taxon>Bacteria</taxon>
        <taxon>Bacillati</taxon>
        <taxon>Actinomycetota</taxon>
        <taxon>Actinomycetes</taxon>
        <taxon>Streptosporangiales</taxon>
        <taxon>Streptosporangiaceae</taxon>
        <taxon>Sphaerisporangium</taxon>
    </lineage>
</organism>
<dbReference type="InterPro" id="IPR013517">
    <property type="entry name" value="FG-GAP"/>
</dbReference>
<feature type="compositionally biased region" description="Low complexity" evidence="4">
    <location>
        <begin position="24"/>
        <end position="47"/>
    </location>
</feature>
<dbReference type="Proteomes" id="UP001596004">
    <property type="component" value="Unassembled WGS sequence"/>
</dbReference>
<dbReference type="Gene3D" id="2.130.10.130">
    <property type="entry name" value="Integrin alpha, N-terminal"/>
    <property type="match status" value="3"/>
</dbReference>
<protein>
    <recommendedName>
        <fullName evidence="8">VCBS repeat-containing protein</fullName>
    </recommendedName>
</protein>
<evidence type="ECO:0000313" key="6">
    <source>
        <dbReference type="EMBL" id="MFC4534206.1"/>
    </source>
</evidence>
<dbReference type="EMBL" id="JBHSFP010000021">
    <property type="protein sequence ID" value="MFC4534206.1"/>
    <property type="molecule type" value="Genomic_DNA"/>
</dbReference>
<dbReference type="PANTHER" id="PTHR36220">
    <property type="entry name" value="UNNAMED PRODUCT"/>
    <property type="match status" value="1"/>
</dbReference>
<evidence type="ECO:0008006" key="8">
    <source>
        <dbReference type="Google" id="ProtNLM"/>
    </source>
</evidence>
<accession>A0ABV9CLQ6</accession>
<feature type="region of interest" description="Disordered" evidence="4">
    <location>
        <begin position="532"/>
        <end position="563"/>
    </location>
</feature>
<dbReference type="RefSeq" id="WP_380844408.1">
    <property type="nucleotide sequence ID" value="NZ_JBHSFP010000021.1"/>
</dbReference>
<evidence type="ECO:0000256" key="5">
    <source>
        <dbReference type="SAM" id="SignalP"/>
    </source>
</evidence>
<feature type="chain" id="PRO_5045337891" description="VCBS repeat-containing protein" evidence="5">
    <location>
        <begin position="19"/>
        <end position="563"/>
    </location>
</feature>
<keyword evidence="3" id="KW-0325">Glycoprotein</keyword>
<proteinExistence type="predicted"/>
<dbReference type="SUPFAM" id="SSF69318">
    <property type="entry name" value="Integrin alpha N-terminal domain"/>
    <property type="match status" value="2"/>
</dbReference>
<keyword evidence="1 5" id="KW-0732">Signal</keyword>
<sequence length="563" mass="56525">MRRLSVALPLLVLLPLGAAPSYGSPAVPSASGTPSTPGAPSTPDTPTVSGAPGTAGAPIVSGAPGTPLTSGTPPVSGVAPDECADAGTADFDGDGFNDVVVGDPFGEPADQWSGSGGLFFLRGTRAGFPEVISRPFDRSGGLSGWTARAGHIDGDGCLDLVVANPHWIGHVTEKSSGRVTPVPGAGSVTVYWGGSGFGRSGPGDRLDLRAPAPRNGAHYGWSLAVASGVVAVGAPYEDADGIPDSGAVYLYRFGGADGREAGVPRRITQQSPGVPGDGEAGDLFGWSLALGPLVGGPGAELAIGAPYEDTPGKGAPVRDAGAVTVLYDPADGAGTWYRGKGWELSELTDEVPAREGDLFGYSLAYGAGGGPGRLAAGAPYADPRSVEDAGLVQLFSGGRSARDPRPAGTLWQETEATEVSEPHDAFGFSLAFSGSRDLLVGAPYDGDGSHPETGAVHMLTLGETDPASGEPVNPGRPLARAGHLTRARNPQSFEHFGWAVSGAGDGWAVIGAPDRDGTGAIGLVPLGGADAVPLRPGDGRTEPSGQSDRTPYQGMDFGAAVAG</sequence>
<dbReference type="Pfam" id="PF14312">
    <property type="entry name" value="FG-GAP_2"/>
    <property type="match status" value="2"/>
</dbReference>
<dbReference type="InterPro" id="IPR028994">
    <property type="entry name" value="Integrin_alpha_N"/>
</dbReference>
<keyword evidence="7" id="KW-1185">Reference proteome</keyword>
<feature type="region of interest" description="Disordered" evidence="4">
    <location>
        <begin position="24"/>
        <end position="90"/>
    </location>
</feature>
<dbReference type="InterPro" id="IPR013519">
    <property type="entry name" value="Int_alpha_beta-p"/>
</dbReference>
<keyword evidence="2" id="KW-0677">Repeat</keyword>
<dbReference type="PROSITE" id="PS51470">
    <property type="entry name" value="FG_GAP"/>
    <property type="match status" value="1"/>
</dbReference>
<evidence type="ECO:0000313" key="7">
    <source>
        <dbReference type="Proteomes" id="UP001596004"/>
    </source>
</evidence>
<feature type="signal peptide" evidence="5">
    <location>
        <begin position="1"/>
        <end position="18"/>
    </location>
</feature>
<evidence type="ECO:0000256" key="1">
    <source>
        <dbReference type="ARBA" id="ARBA00022729"/>
    </source>
</evidence>
<gene>
    <name evidence="6" type="ORF">ACFO60_25895</name>
</gene>
<dbReference type="SMART" id="SM00191">
    <property type="entry name" value="Int_alpha"/>
    <property type="match status" value="7"/>
</dbReference>
<evidence type="ECO:0000256" key="3">
    <source>
        <dbReference type="ARBA" id="ARBA00023180"/>
    </source>
</evidence>
<reference evidence="7" key="1">
    <citation type="journal article" date="2019" name="Int. J. Syst. Evol. Microbiol.">
        <title>The Global Catalogue of Microorganisms (GCM) 10K type strain sequencing project: providing services to taxonomists for standard genome sequencing and annotation.</title>
        <authorList>
            <consortium name="The Broad Institute Genomics Platform"/>
            <consortium name="The Broad Institute Genome Sequencing Center for Infectious Disease"/>
            <person name="Wu L."/>
            <person name="Ma J."/>
        </authorList>
    </citation>
    <scope>NUCLEOTIDE SEQUENCE [LARGE SCALE GENOMIC DNA]</scope>
    <source>
        <strain evidence="7">CGMCC 4.7132</strain>
    </source>
</reference>
<comment type="caution">
    <text evidence="6">The sequence shown here is derived from an EMBL/GenBank/DDBJ whole genome shotgun (WGS) entry which is preliminary data.</text>
</comment>